<dbReference type="Proteomes" id="UP000320055">
    <property type="component" value="Unassembled WGS sequence"/>
</dbReference>
<reference evidence="1 2" key="1">
    <citation type="submission" date="2019-01" db="EMBL/GenBank/DDBJ databases">
        <authorList>
            <person name="Brito A."/>
        </authorList>
    </citation>
    <scope>NUCLEOTIDE SEQUENCE [LARGE SCALE GENOMIC DNA]</scope>
    <source>
        <strain evidence="1">1</strain>
    </source>
</reference>
<dbReference type="InterPro" id="IPR027417">
    <property type="entry name" value="P-loop_NTPase"/>
</dbReference>
<accession>A0A563W540</accession>
<name>A0A563W540_9CYAN</name>
<dbReference type="AlphaFoldDB" id="A0A563W540"/>
<evidence type="ECO:0000313" key="2">
    <source>
        <dbReference type="Proteomes" id="UP000320055"/>
    </source>
</evidence>
<dbReference type="Gene3D" id="3.40.50.300">
    <property type="entry name" value="P-loop containing nucleotide triphosphate hydrolases"/>
    <property type="match status" value="1"/>
</dbReference>
<keyword evidence="2" id="KW-1185">Reference proteome</keyword>
<proteinExistence type="predicted"/>
<protein>
    <submittedName>
        <fullName evidence="1">Uncharacterized protein</fullName>
    </submittedName>
</protein>
<organism evidence="1 2">
    <name type="scientific">Hyella patelloides LEGE 07179</name>
    <dbReference type="NCBI Taxonomy" id="945734"/>
    <lineage>
        <taxon>Bacteria</taxon>
        <taxon>Bacillati</taxon>
        <taxon>Cyanobacteriota</taxon>
        <taxon>Cyanophyceae</taxon>
        <taxon>Pleurocapsales</taxon>
        <taxon>Hyellaceae</taxon>
        <taxon>Hyella</taxon>
    </lineage>
</organism>
<gene>
    <name evidence="1" type="ORF">H1P_910004</name>
</gene>
<dbReference type="EMBL" id="CAACVJ010000700">
    <property type="protein sequence ID" value="VEP18794.1"/>
    <property type="molecule type" value="Genomic_DNA"/>
</dbReference>
<evidence type="ECO:0000313" key="1">
    <source>
        <dbReference type="EMBL" id="VEP18794.1"/>
    </source>
</evidence>
<sequence>MLVFNQRKELGFNKRYSEHMNNTLKPIFTSSIYKWKQKLSNTQIAIIQSILDDDMKLMEYSAIDVQAVLPQVRYKIDDR</sequence>